<keyword evidence="1" id="KW-1185">Reference proteome</keyword>
<name>A0A914CZU3_9BILA</name>
<organism evidence="1 2">
    <name type="scientific">Acrobeloides nanus</name>
    <dbReference type="NCBI Taxonomy" id="290746"/>
    <lineage>
        <taxon>Eukaryota</taxon>
        <taxon>Metazoa</taxon>
        <taxon>Ecdysozoa</taxon>
        <taxon>Nematoda</taxon>
        <taxon>Chromadorea</taxon>
        <taxon>Rhabditida</taxon>
        <taxon>Tylenchina</taxon>
        <taxon>Cephalobomorpha</taxon>
        <taxon>Cephaloboidea</taxon>
        <taxon>Cephalobidae</taxon>
        <taxon>Acrobeloides</taxon>
    </lineage>
</organism>
<accession>A0A914CZU3</accession>
<dbReference type="Proteomes" id="UP000887540">
    <property type="component" value="Unplaced"/>
</dbReference>
<sequence length="10" mass="1363">MDYDMREQFE</sequence>
<protein>
    <submittedName>
        <fullName evidence="2">Uncharacterized protein</fullName>
    </submittedName>
</protein>
<dbReference type="WBParaSite" id="ACRNAN_scaffold16199.g24311.t1">
    <property type="protein sequence ID" value="ACRNAN_scaffold16199.g24311.t1"/>
    <property type="gene ID" value="ACRNAN_scaffold16199.g24311"/>
</dbReference>
<evidence type="ECO:0000313" key="1">
    <source>
        <dbReference type="Proteomes" id="UP000887540"/>
    </source>
</evidence>
<reference evidence="2" key="1">
    <citation type="submission" date="2022-11" db="UniProtKB">
        <authorList>
            <consortium name="WormBaseParasite"/>
        </authorList>
    </citation>
    <scope>IDENTIFICATION</scope>
</reference>
<evidence type="ECO:0000313" key="2">
    <source>
        <dbReference type="WBParaSite" id="ACRNAN_scaffold16199.g24311.t1"/>
    </source>
</evidence>
<proteinExistence type="predicted"/>